<dbReference type="STRING" id="530564.Psta_0906"/>
<feature type="domain" description="Pseudouridine synthase RsuA/RluA-like" evidence="5">
    <location>
        <begin position="88"/>
        <end position="273"/>
    </location>
</feature>
<dbReference type="InterPro" id="IPR006224">
    <property type="entry name" value="PsdUridine_synth_RluA-like_CS"/>
</dbReference>
<evidence type="ECO:0000313" key="6">
    <source>
        <dbReference type="EMBL" id="ADB15591.1"/>
    </source>
</evidence>
<dbReference type="OrthoDB" id="9784108at2"/>
<dbReference type="EMBL" id="CP001848">
    <property type="protein sequence ID" value="ADB15591.1"/>
    <property type="molecule type" value="Genomic_DNA"/>
</dbReference>
<dbReference type="PANTHER" id="PTHR21600:SF87">
    <property type="entry name" value="RNA PSEUDOURIDYLATE SYNTHASE DOMAIN-CONTAINING PROTEIN 1"/>
    <property type="match status" value="1"/>
</dbReference>
<dbReference type="GO" id="GO:0003723">
    <property type="term" value="F:RNA binding"/>
    <property type="evidence" value="ECO:0007669"/>
    <property type="project" value="UniProtKB-KW"/>
</dbReference>
<dbReference type="InterPro" id="IPR006225">
    <property type="entry name" value="PsdUridine_synth_RluC/D"/>
</dbReference>
<name>D2R795_PIRSD</name>
<organism evidence="6 7">
    <name type="scientific">Pirellula staleyi (strain ATCC 27377 / DSM 6068 / ICPB 4128)</name>
    <name type="common">Pirella staleyi</name>
    <dbReference type="NCBI Taxonomy" id="530564"/>
    <lineage>
        <taxon>Bacteria</taxon>
        <taxon>Pseudomonadati</taxon>
        <taxon>Planctomycetota</taxon>
        <taxon>Planctomycetia</taxon>
        <taxon>Pirellulales</taxon>
        <taxon>Pirellulaceae</taxon>
        <taxon>Pirellula</taxon>
    </lineage>
</organism>
<dbReference type="PROSITE" id="PS01129">
    <property type="entry name" value="PSI_RLU"/>
    <property type="match status" value="1"/>
</dbReference>
<dbReference type="SUPFAM" id="SSF55120">
    <property type="entry name" value="Pseudouridine synthase"/>
    <property type="match status" value="1"/>
</dbReference>
<accession>D2R795</accession>
<dbReference type="Gene3D" id="3.30.2350.10">
    <property type="entry name" value="Pseudouridine synthase"/>
    <property type="match status" value="1"/>
</dbReference>
<dbReference type="NCBIfam" id="TIGR00005">
    <property type="entry name" value="rluA_subfam"/>
    <property type="match status" value="1"/>
</dbReference>
<dbReference type="EC" id="5.4.99.-" evidence="4"/>
<dbReference type="CDD" id="cd02869">
    <property type="entry name" value="PseudoU_synth_RluA_like"/>
    <property type="match status" value="1"/>
</dbReference>
<dbReference type="InterPro" id="IPR006145">
    <property type="entry name" value="PsdUridine_synth_RsuA/RluA"/>
</dbReference>
<dbReference type="HOGENOM" id="CLU_696093_0_0_0"/>
<dbReference type="CDD" id="cd00165">
    <property type="entry name" value="S4"/>
    <property type="match status" value="1"/>
</dbReference>
<evidence type="ECO:0000256" key="4">
    <source>
        <dbReference type="RuleBase" id="RU362028"/>
    </source>
</evidence>
<comment type="similarity">
    <text evidence="1 4">Belongs to the pseudouridine synthase RluA family.</text>
</comment>
<dbReference type="GO" id="GO:0009982">
    <property type="term" value="F:pseudouridine synthase activity"/>
    <property type="evidence" value="ECO:0007669"/>
    <property type="project" value="InterPro"/>
</dbReference>
<evidence type="ECO:0000256" key="2">
    <source>
        <dbReference type="PIRSR" id="PIRSR606225-1"/>
    </source>
</evidence>
<evidence type="ECO:0000256" key="3">
    <source>
        <dbReference type="PROSITE-ProRule" id="PRU00182"/>
    </source>
</evidence>
<evidence type="ECO:0000256" key="1">
    <source>
        <dbReference type="ARBA" id="ARBA00010876"/>
    </source>
</evidence>
<comment type="catalytic activity">
    <reaction evidence="4">
        <text>a uridine in RNA = a pseudouridine in RNA</text>
        <dbReference type="Rhea" id="RHEA:48348"/>
        <dbReference type="Rhea" id="RHEA-COMP:12068"/>
        <dbReference type="Rhea" id="RHEA-COMP:12069"/>
        <dbReference type="ChEBI" id="CHEBI:65314"/>
        <dbReference type="ChEBI" id="CHEBI:65315"/>
    </reaction>
</comment>
<dbReference type="GO" id="GO:0140098">
    <property type="term" value="F:catalytic activity, acting on RNA"/>
    <property type="evidence" value="ECO:0007669"/>
    <property type="project" value="UniProtKB-ARBA"/>
</dbReference>
<feature type="active site" evidence="2">
    <location>
        <position position="167"/>
    </location>
</feature>
<sequence>MSNHSEHFHVTSREQGQTLAAAIRRWLGQISWRDVKSLVLGQHVQVNGNLCLDEARRLKPGEVVKVYQHPLAKPADEKDVRIRHVDNHLVVVEKPAGMTTERHPEEKNWPSRRKQLQPTLDEVLPRLLAKHLGWKIPREAAGSAAAKGRRTQPAPKLPRIFAVHRLDRDTSGLMVFARTPEASTALIKLFKKHHVTRAYVAVVHGTPVEQKIETYLVRDRGDGLRGSSPAGKVAEEAQRAVTHVRLMQTIGPYSVVECRLETGRTHQIRIHLAEAGHMLCGEKVYTHKLGEKSQRDESGAPRQALHAAELGFVHPITSEPLIWRMQLPQELADWIRGLAME</sequence>
<evidence type="ECO:0000313" key="7">
    <source>
        <dbReference type="Proteomes" id="UP000001887"/>
    </source>
</evidence>
<dbReference type="SUPFAM" id="SSF55174">
    <property type="entry name" value="Alpha-L RNA-binding motif"/>
    <property type="match status" value="1"/>
</dbReference>
<gene>
    <name evidence="6" type="ordered locus">Psta_0906</name>
</gene>
<dbReference type="InterPro" id="IPR020103">
    <property type="entry name" value="PsdUridine_synth_cat_dom_sf"/>
</dbReference>
<protein>
    <recommendedName>
        <fullName evidence="4">Pseudouridine synthase</fullName>
        <ecNumber evidence="4">5.4.99.-</ecNumber>
    </recommendedName>
</protein>
<evidence type="ECO:0000259" key="5">
    <source>
        <dbReference type="Pfam" id="PF00849"/>
    </source>
</evidence>
<proteinExistence type="inferred from homology"/>
<comment type="function">
    <text evidence="4">Responsible for synthesis of pseudouridine from uracil.</text>
</comment>
<keyword evidence="7" id="KW-1185">Reference proteome</keyword>
<dbReference type="eggNOG" id="COG0564">
    <property type="taxonomic scope" value="Bacteria"/>
</dbReference>
<dbReference type="AlphaFoldDB" id="D2R795"/>
<dbReference type="InterPro" id="IPR050188">
    <property type="entry name" value="RluA_PseudoU_synthase"/>
</dbReference>
<reference evidence="6 7" key="1">
    <citation type="journal article" date="2009" name="Stand. Genomic Sci.">
        <title>Complete genome sequence of Pirellula staleyi type strain (ATCC 27377).</title>
        <authorList>
            <person name="Clum A."/>
            <person name="Tindall B.J."/>
            <person name="Sikorski J."/>
            <person name="Ivanova N."/>
            <person name="Mavrommatis K."/>
            <person name="Lucas S."/>
            <person name="Glavina del Rio T."/>
            <person name="Nolan M."/>
            <person name="Chen F."/>
            <person name="Tice H."/>
            <person name="Pitluck S."/>
            <person name="Cheng J.F."/>
            <person name="Chertkov O."/>
            <person name="Brettin T."/>
            <person name="Han C."/>
            <person name="Detter J.C."/>
            <person name="Kuske C."/>
            <person name="Bruce D."/>
            <person name="Goodwin L."/>
            <person name="Ovchinikova G."/>
            <person name="Pati A."/>
            <person name="Mikhailova N."/>
            <person name="Chen A."/>
            <person name="Palaniappan K."/>
            <person name="Land M."/>
            <person name="Hauser L."/>
            <person name="Chang Y.J."/>
            <person name="Jeffries C.D."/>
            <person name="Chain P."/>
            <person name="Rohde M."/>
            <person name="Goker M."/>
            <person name="Bristow J."/>
            <person name="Eisen J.A."/>
            <person name="Markowitz V."/>
            <person name="Hugenholtz P."/>
            <person name="Kyrpides N.C."/>
            <person name="Klenk H.P."/>
            <person name="Lapidus A."/>
        </authorList>
    </citation>
    <scope>NUCLEOTIDE SEQUENCE [LARGE SCALE GENOMIC DNA]</scope>
    <source>
        <strain evidence="7">ATCC 27377 / DSM 6068 / ICPB 4128</strain>
    </source>
</reference>
<keyword evidence="3" id="KW-0694">RNA-binding</keyword>
<dbReference type="KEGG" id="psl:Psta_0906"/>
<keyword evidence="4" id="KW-0413">Isomerase</keyword>
<dbReference type="GO" id="GO:0000455">
    <property type="term" value="P:enzyme-directed rRNA pseudouridine synthesis"/>
    <property type="evidence" value="ECO:0007669"/>
    <property type="project" value="TreeGrafter"/>
</dbReference>
<dbReference type="PANTHER" id="PTHR21600">
    <property type="entry name" value="MITOCHONDRIAL RNA PSEUDOURIDINE SYNTHASE"/>
    <property type="match status" value="1"/>
</dbReference>
<dbReference type="Proteomes" id="UP000001887">
    <property type="component" value="Chromosome"/>
</dbReference>
<dbReference type="Pfam" id="PF00849">
    <property type="entry name" value="PseudoU_synth_2"/>
    <property type="match status" value="1"/>
</dbReference>
<dbReference type="PROSITE" id="PS50889">
    <property type="entry name" value="S4"/>
    <property type="match status" value="1"/>
</dbReference>